<dbReference type="Proteomes" id="UP000032266">
    <property type="component" value="Chromosome"/>
</dbReference>
<dbReference type="Pfam" id="PF00892">
    <property type="entry name" value="EamA"/>
    <property type="match status" value="2"/>
</dbReference>
<dbReference type="EMBL" id="CP007142">
    <property type="protein sequence ID" value="AJQ93964.1"/>
    <property type="molecule type" value="Genomic_DNA"/>
</dbReference>
<feature type="transmembrane region" description="Helical" evidence="6">
    <location>
        <begin position="75"/>
        <end position="93"/>
    </location>
</feature>
<feature type="transmembrane region" description="Helical" evidence="6">
    <location>
        <begin position="35"/>
        <end position="55"/>
    </location>
</feature>
<feature type="transmembrane region" description="Helical" evidence="6">
    <location>
        <begin position="215"/>
        <end position="234"/>
    </location>
</feature>
<feature type="domain" description="EamA" evidence="7">
    <location>
        <begin position="7"/>
        <end position="143"/>
    </location>
</feature>
<feature type="transmembrane region" description="Helical" evidence="6">
    <location>
        <begin position="246"/>
        <end position="263"/>
    </location>
</feature>
<organism evidence="8 9">
    <name type="scientific">Gynuella sunshinyii YC6258</name>
    <dbReference type="NCBI Taxonomy" id="1445510"/>
    <lineage>
        <taxon>Bacteria</taxon>
        <taxon>Pseudomonadati</taxon>
        <taxon>Pseudomonadota</taxon>
        <taxon>Gammaproteobacteria</taxon>
        <taxon>Oceanospirillales</taxon>
        <taxon>Saccharospirillaceae</taxon>
        <taxon>Gynuella</taxon>
    </lineage>
</organism>
<feature type="domain" description="EamA" evidence="7">
    <location>
        <begin position="156"/>
        <end position="286"/>
    </location>
</feature>
<evidence type="ECO:0000256" key="5">
    <source>
        <dbReference type="ARBA" id="ARBA00023136"/>
    </source>
</evidence>
<feature type="transmembrane region" description="Helical" evidence="6">
    <location>
        <begin position="152"/>
        <end position="173"/>
    </location>
</feature>
<dbReference type="PANTHER" id="PTHR32322:SF18">
    <property type="entry name" value="S-ADENOSYLMETHIONINE_S-ADENOSYLHOMOCYSTEINE TRANSPORTER"/>
    <property type="match status" value="1"/>
</dbReference>
<comment type="subcellular location">
    <subcellularLocation>
        <location evidence="1">Cell membrane</location>
        <topology evidence="1">Multi-pass membrane protein</topology>
    </subcellularLocation>
</comment>
<dbReference type="RefSeq" id="WP_044616599.1">
    <property type="nucleotide sequence ID" value="NZ_CP007142.1"/>
</dbReference>
<dbReference type="AlphaFoldDB" id="A0A0C5VU84"/>
<proteinExistence type="predicted"/>
<dbReference type="STRING" id="1445510.YC6258_01920"/>
<accession>A0A0C5VU84</accession>
<dbReference type="PANTHER" id="PTHR32322">
    <property type="entry name" value="INNER MEMBRANE TRANSPORTER"/>
    <property type="match status" value="1"/>
</dbReference>
<dbReference type="PATRIC" id="fig|1445510.3.peg.1880"/>
<keyword evidence="9" id="KW-1185">Reference proteome</keyword>
<evidence type="ECO:0000256" key="2">
    <source>
        <dbReference type="ARBA" id="ARBA00022475"/>
    </source>
</evidence>
<dbReference type="HOGENOM" id="CLU_064680_1_0_6"/>
<evidence type="ECO:0000256" key="4">
    <source>
        <dbReference type="ARBA" id="ARBA00022989"/>
    </source>
</evidence>
<keyword evidence="3 6" id="KW-0812">Transmembrane</keyword>
<gene>
    <name evidence="8" type="ORF">YC6258_01920</name>
</gene>
<dbReference type="InterPro" id="IPR037185">
    <property type="entry name" value="EmrE-like"/>
</dbReference>
<dbReference type="OrthoDB" id="5729944at2"/>
<evidence type="ECO:0000313" key="9">
    <source>
        <dbReference type="Proteomes" id="UP000032266"/>
    </source>
</evidence>
<dbReference type="SUPFAM" id="SSF103481">
    <property type="entry name" value="Multidrug resistance efflux transporter EmrE"/>
    <property type="match status" value="2"/>
</dbReference>
<feature type="transmembrane region" description="Helical" evidence="6">
    <location>
        <begin position="269"/>
        <end position="286"/>
    </location>
</feature>
<feature type="transmembrane region" description="Helical" evidence="6">
    <location>
        <begin position="105"/>
        <end position="122"/>
    </location>
</feature>
<dbReference type="GO" id="GO:0005886">
    <property type="term" value="C:plasma membrane"/>
    <property type="evidence" value="ECO:0007669"/>
    <property type="project" value="UniProtKB-SubCell"/>
</dbReference>
<keyword evidence="2" id="KW-1003">Cell membrane</keyword>
<name>A0A0C5VU84_9GAMM</name>
<reference evidence="8 9" key="1">
    <citation type="submission" date="2014-01" db="EMBL/GenBank/DDBJ databases">
        <title>Full genme sequencing of cellulolytic bacterium Gynuella sunshinyii YC6258T gen. nov., sp. nov.</title>
        <authorList>
            <person name="Khan H."/>
            <person name="Chung E.J."/>
            <person name="Chung Y.R."/>
        </authorList>
    </citation>
    <scope>NUCLEOTIDE SEQUENCE [LARGE SCALE GENOMIC DNA]</scope>
    <source>
        <strain evidence="8 9">YC6258</strain>
    </source>
</reference>
<evidence type="ECO:0000313" key="8">
    <source>
        <dbReference type="EMBL" id="AJQ93964.1"/>
    </source>
</evidence>
<evidence type="ECO:0000256" key="3">
    <source>
        <dbReference type="ARBA" id="ARBA00022692"/>
    </source>
</evidence>
<evidence type="ECO:0000259" key="7">
    <source>
        <dbReference type="Pfam" id="PF00892"/>
    </source>
</evidence>
<evidence type="ECO:0000256" key="6">
    <source>
        <dbReference type="SAM" id="Phobius"/>
    </source>
</evidence>
<keyword evidence="4 6" id="KW-1133">Transmembrane helix</keyword>
<feature type="transmembrane region" description="Helical" evidence="6">
    <location>
        <begin position="185"/>
        <end position="203"/>
    </location>
</feature>
<dbReference type="KEGG" id="gsn:YC6258_01920"/>
<dbReference type="InterPro" id="IPR050638">
    <property type="entry name" value="AA-Vitamin_Transporters"/>
</dbReference>
<protein>
    <submittedName>
        <fullName evidence="8">Permeases of the drug/metabolite transporter (DMT) superfamily</fullName>
    </submittedName>
</protein>
<keyword evidence="5 6" id="KW-0472">Membrane</keyword>
<feature type="transmembrane region" description="Helical" evidence="6">
    <location>
        <begin position="129"/>
        <end position="146"/>
    </location>
</feature>
<sequence length="303" mass="33420">MHVNDKKAMTYALCAIALWSTVATAFKLALAEQSLIQLLWLADLTTVIAVAMILLWQGRLWDALRGFCQHAKMALVLGCINPLCYYLVLFSAYQRLPAQVAQPINYTWAITLSLLAVPVLGHRFSRRDLISMVAAYGGVLLISLGGRSSGQPVTMTGVALALFSTLLWAGYWLMNSKDQREPTTAIFQNFLAALPFTTVLFLLQDQAGVWTLKSTLSGIYVGLFEMGITFVLWLQAMKHTSRTSMISNLIFLSPFVSLILISQVLGEKIGSLTIVGLLVIVAALWFQNQQKTTQPEISETPAE</sequence>
<evidence type="ECO:0000256" key="1">
    <source>
        <dbReference type="ARBA" id="ARBA00004651"/>
    </source>
</evidence>
<dbReference type="InterPro" id="IPR000620">
    <property type="entry name" value="EamA_dom"/>
</dbReference>